<dbReference type="InterPro" id="IPR002401">
    <property type="entry name" value="Cyt_P450_E_grp-I"/>
</dbReference>
<gene>
    <name evidence="8" type="ORF">BOTBODRAFT_116797</name>
</gene>
<dbReference type="GO" id="GO:0005506">
    <property type="term" value="F:iron ion binding"/>
    <property type="evidence" value="ECO:0007669"/>
    <property type="project" value="InterPro"/>
</dbReference>
<dbReference type="GO" id="GO:0016705">
    <property type="term" value="F:oxidoreductase activity, acting on paired donors, with incorporation or reduction of molecular oxygen"/>
    <property type="evidence" value="ECO:0007669"/>
    <property type="project" value="InterPro"/>
</dbReference>
<dbReference type="AlphaFoldDB" id="A0A067MCY1"/>
<keyword evidence="2 7" id="KW-0349">Heme</keyword>
<keyword evidence="5 7" id="KW-0408">Iron</keyword>
<dbReference type="InterPro" id="IPR050196">
    <property type="entry name" value="Cytochrome_P450_Monoox"/>
</dbReference>
<dbReference type="InParanoid" id="A0A067MCY1"/>
<evidence type="ECO:0000256" key="3">
    <source>
        <dbReference type="ARBA" id="ARBA00022723"/>
    </source>
</evidence>
<dbReference type="PANTHER" id="PTHR24291">
    <property type="entry name" value="CYTOCHROME P450 FAMILY 4"/>
    <property type="match status" value="1"/>
</dbReference>
<dbReference type="HOGENOM" id="CLU_2385869_0_0_1"/>
<accession>A0A067MCY1</accession>
<evidence type="ECO:0000256" key="4">
    <source>
        <dbReference type="ARBA" id="ARBA00023002"/>
    </source>
</evidence>
<evidence type="ECO:0000256" key="6">
    <source>
        <dbReference type="ARBA" id="ARBA00023033"/>
    </source>
</evidence>
<keyword evidence="6" id="KW-0503">Monooxygenase</keyword>
<protein>
    <recommendedName>
        <fullName evidence="10">Cytochrome P450</fullName>
    </recommendedName>
</protein>
<name>A0A067MCY1_BOTB1</name>
<dbReference type="Gene3D" id="1.10.630.10">
    <property type="entry name" value="Cytochrome P450"/>
    <property type="match status" value="1"/>
</dbReference>
<dbReference type="STRING" id="930990.A0A067MCY1"/>
<dbReference type="Proteomes" id="UP000027195">
    <property type="component" value="Unassembled WGS sequence"/>
</dbReference>
<dbReference type="Pfam" id="PF00067">
    <property type="entry name" value="p450"/>
    <property type="match status" value="1"/>
</dbReference>
<evidence type="ECO:0000256" key="7">
    <source>
        <dbReference type="PIRSR" id="PIRSR602401-1"/>
    </source>
</evidence>
<dbReference type="GO" id="GO:0004497">
    <property type="term" value="F:monooxygenase activity"/>
    <property type="evidence" value="ECO:0007669"/>
    <property type="project" value="UniProtKB-KW"/>
</dbReference>
<reference evidence="9" key="1">
    <citation type="journal article" date="2014" name="Proc. Natl. Acad. Sci. U.S.A.">
        <title>Extensive sampling of basidiomycete genomes demonstrates inadequacy of the white-rot/brown-rot paradigm for wood decay fungi.</title>
        <authorList>
            <person name="Riley R."/>
            <person name="Salamov A.A."/>
            <person name="Brown D.W."/>
            <person name="Nagy L.G."/>
            <person name="Floudas D."/>
            <person name="Held B.W."/>
            <person name="Levasseur A."/>
            <person name="Lombard V."/>
            <person name="Morin E."/>
            <person name="Otillar R."/>
            <person name="Lindquist E.A."/>
            <person name="Sun H."/>
            <person name="LaButti K.M."/>
            <person name="Schmutz J."/>
            <person name="Jabbour D."/>
            <person name="Luo H."/>
            <person name="Baker S.E."/>
            <person name="Pisabarro A.G."/>
            <person name="Walton J.D."/>
            <person name="Blanchette R.A."/>
            <person name="Henrissat B."/>
            <person name="Martin F."/>
            <person name="Cullen D."/>
            <person name="Hibbett D.S."/>
            <person name="Grigoriev I.V."/>
        </authorList>
    </citation>
    <scope>NUCLEOTIDE SEQUENCE [LARGE SCALE GENOMIC DNA]</scope>
    <source>
        <strain evidence="9">FD-172 SS1</strain>
    </source>
</reference>
<keyword evidence="9" id="KW-1185">Reference proteome</keyword>
<evidence type="ECO:0000256" key="1">
    <source>
        <dbReference type="ARBA" id="ARBA00010617"/>
    </source>
</evidence>
<dbReference type="PRINTS" id="PR00463">
    <property type="entry name" value="EP450I"/>
</dbReference>
<comment type="cofactor">
    <cofactor evidence="7">
        <name>heme</name>
        <dbReference type="ChEBI" id="CHEBI:30413"/>
    </cofactor>
</comment>
<dbReference type="SUPFAM" id="SSF48264">
    <property type="entry name" value="Cytochrome P450"/>
    <property type="match status" value="1"/>
</dbReference>
<keyword evidence="3 7" id="KW-0479">Metal-binding</keyword>
<evidence type="ECO:0008006" key="10">
    <source>
        <dbReference type="Google" id="ProtNLM"/>
    </source>
</evidence>
<organism evidence="8 9">
    <name type="scientific">Botryobasidium botryosum (strain FD-172 SS1)</name>
    <dbReference type="NCBI Taxonomy" id="930990"/>
    <lineage>
        <taxon>Eukaryota</taxon>
        <taxon>Fungi</taxon>
        <taxon>Dikarya</taxon>
        <taxon>Basidiomycota</taxon>
        <taxon>Agaricomycotina</taxon>
        <taxon>Agaricomycetes</taxon>
        <taxon>Cantharellales</taxon>
        <taxon>Botryobasidiaceae</taxon>
        <taxon>Botryobasidium</taxon>
    </lineage>
</organism>
<feature type="binding site" description="axial binding residue" evidence="7">
    <location>
        <position position="90"/>
    </location>
    <ligand>
        <name>heme</name>
        <dbReference type="ChEBI" id="CHEBI:30413"/>
    </ligand>
    <ligandPart>
        <name>Fe</name>
        <dbReference type="ChEBI" id="CHEBI:18248"/>
    </ligandPart>
</feature>
<dbReference type="PANTHER" id="PTHR24291:SF50">
    <property type="entry name" value="BIFUNCTIONAL ALBAFLAVENONE MONOOXYGENASE_TERPENE SYNTHASE"/>
    <property type="match status" value="1"/>
</dbReference>
<dbReference type="InterPro" id="IPR001128">
    <property type="entry name" value="Cyt_P450"/>
</dbReference>
<sequence>MQAIGLIKHATRDATLTVHASVQESGNTNSAIPQRKTIFTPKGSALNINIAGLHYNPRYWDDPYEFKPDRFLEDYNKDAFVAFALGARACLGRR</sequence>
<evidence type="ECO:0000256" key="2">
    <source>
        <dbReference type="ARBA" id="ARBA00022617"/>
    </source>
</evidence>
<dbReference type="GO" id="GO:0020037">
    <property type="term" value="F:heme binding"/>
    <property type="evidence" value="ECO:0007669"/>
    <property type="project" value="InterPro"/>
</dbReference>
<dbReference type="EMBL" id="KL198075">
    <property type="protein sequence ID" value="KDQ09737.1"/>
    <property type="molecule type" value="Genomic_DNA"/>
</dbReference>
<comment type="similarity">
    <text evidence="1">Belongs to the cytochrome P450 family.</text>
</comment>
<dbReference type="InterPro" id="IPR036396">
    <property type="entry name" value="Cyt_P450_sf"/>
</dbReference>
<keyword evidence="4" id="KW-0560">Oxidoreductase</keyword>
<evidence type="ECO:0000313" key="9">
    <source>
        <dbReference type="Proteomes" id="UP000027195"/>
    </source>
</evidence>
<dbReference type="OrthoDB" id="1470350at2759"/>
<evidence type="ECO:0000313" key="8">
    <source>
        <dbReference type="EMBL" id="KDQ09737.1"/>
    </source>
</evidence>
<evidence type="ECO:0000256" key="5">
    <source>
        <dbReference type="ARBA" id="ARBA00023004"/>
    </source>
</evidence>
<proteinExistence type="inferred from homology"/>